<evidence type="ECO:0000256" key="1">
    <source>
        <dbReference type="ARBA" id="ARBA00010592"/>
    </source>
</evidence>
<dbReference type="InterPro" id="IPR000915">
    <property type="entry name" value="60S_ribosomal_eL6"/>
</dbReference>
<organism evidence="9 10">
    <name type="scientific">Holothuria leucospilota</name>
    <name type="common">Black long sea cucumber</name>
    <name type="synonym">Mertensiothuria leucospilota</name>
    <dbReference type="NCBI Taxonomy" id="206669"/>
    <lineage>
        <taxon>Eukaryota</taxon>
        <taxon>Metazoa</taxon>
        <taxon>Echinodermata</taxon>
        <taxon>Eleutherozoa</taxon>
        <taxon>Echinozoa</taxon>
        <taxon>Holothuroidea</taxon>
        <taxon>Aspidochirotacea</taxon>
        <taxon>Aspidochirotida</taxon>
        <taxon>Holothuriidae</taxon>
        <taxon>Holothuria</taxon>
    </lineage>
</organism>
<evidence type="ECO:0000256" key="7">
    <source>
        <dbReference type="ARBA" id="ARBA00046388"/>
    </source>
</evidence>
<evidence type="ECO:0000313" key="10">
    <source>
        <dbReference type="Proteomes" id="UP001152320"/>
    </source>
</evidence>
<dbReference type="GO" id="GO:0003723">
    <property type="term" value="F:RNA binding"/>
    <property type="evidence" value="ECO:0007669"/>
    <property type="project" value="TreeGrafter"/>
</dbReference>
<accession>A0A9Q1CC96</accession>
<dbReference type="OrthoDB" id="2436667at2759"/>
<reference evidence="9" key="1">
    <citation type="submission" date="2021-10" db="EMBL/GenBank/DDBJ databases">
        <title>Tropical sea cucumber genome reveals ecological adaptation and Cuvierian tubules defense mechanism.</title>
        <authorList>
            <person name="Chen T."/>
        </authorList>
    </citation>
    <scope>NUCLEOTIDE SEQUENCE</scope>
    <source>
        <strain evidence="9">Nanhai2018</strain>
        <tissue evidence="9">Muscle</tissue>
    </source>
</reference>
<proteinExistence type="inferred from homology"/>
<dbReference type="Pfam" id="PF01159">
    <property type="entry name" value="Ribosomal_L6e"/>
    <property type="match status" value="1"/>
</dbReference>
<dbReference type="GO" id="GO:0022625">
    <property type="term" value="C:cytosolic large ribosomal subunit"/>
    <property type="evidence" value="ECO:0007669"/>
    <property type="project" value="TreeGrafter"/>
</dbReference>
<dbReference type="PANTHER" id="PTHR10715:SF0">
    <property type="entry name" value="LARGE RIBOSOMAL SUBUNIT PROTEIN EL6"/>
    <property type="match status" value="1"/>
</dbReference>
<gene>
    <name evidence="9" type="ORF">HOLleu_09507</name>
</gene>
<evidence type="ECO:0000256" key="3">
    <source>
        <dbReference type="ARBA" id="ARBA00023274"/>
    </source>
</evidence>
<feature type="domain" description="Large ribosomal subunit protein uL6 N-terminal" evidence="8">
    <location>
        <begin position="5"/>
        <end position="57"/>
    </location>
</feature>
<evidence type="ECO:0000256" key="5">
    <source>
        <dbReference type="ARBA" id="ARBA00035233"/>
    </source>
</evidence>
<dbReference type="GO" id="GO:0002181">
    <property type="term" value="P:cytoplasmic translation"/>
    <property type="evidence" value="ECO:0007669"/>
    <property type="project" value="TreeGrafter"/>
</dbReference>
<dbReference type="Pfam" id="PF03868">
    <property type="entry name" value="Ribosomal_L6e_N"/>
    <property type="match status" value="1"/>
</dbReference>
<dbReference type="Proteomes" id="UP001152320">
    <property type="component" value="Chromosome 4"/>
</dbReference>
<comment type="caution">
    <text evidence="9">The sequence shown here is derived from an EMBL/GenBank/DDBJ whole genome shotgun (WGS) entry which is preliminary data.</text>
</comment>
<evidence type="ECO:0000259" key="8">
    <source>
        <dbReference type="Pfam" id="PF03868"/>
    </source>
</evidence>
<evidence type="ECO:0000256" key="4">
    <source>
        <dbReference type="ARBA" id="ARBA00034092"/>
    </source>
</evidence>
<dbReference type="PANTHER" id="PTHR10715">
    <property type="entry name" value="60S RIBOSOMAL PROTEIN L6"/>
    <property type="match status" value="1"/>
</dbReference>
<evidence type="ECO:0000256" key="2">
    <source>
        <dbReference type="ARBA" id="ARBA00022980"/>
    </source>
</evidence>
<dbReference type="InterPro" id="IPR008991">
    <property type="entry name" value="Translation_prot_SH3-like_sf"/>
</dbReference>
<dbReference type="GO" id="GO:0000027">
    <property type="term" value="P:ribosomal large subunit assembly"/>
    <property type="evidence" value="ECO:0007669"/>
    <property type="project" value="TreeGrafter"/>
</dbReference>
<comment type="subunit">
    <text evidence="7">Component of the large ribosomal subunit. May bind IPO9 with low affinity.</text>
</comment>
<dbReference type="InterPro" id="IPR041997">
    <property type="entry name" value="Ribosomal_eL6_KOW"/>
</dbReference>
<keyword evidence="3" id="KW-0687">Ribonucleoprotein</keyword>
<protein>
    <recommendedName>
        <fullName evidence="5">Large ribosomal subunit protein eL6</fullName>
    </recommendedName>
    <alternativeName>
        <fullName evidence="6">60S ribosomal protein L6</fullName>
    </alternativeName>
</protein>
<dbReference type="Gene3D" id="2.30.30.30">
    <property type="match status" value="1"/>
</dbReference>
<evidence type="ECO:0000256" key="6">
    <source>
        <dbReference type="ARBA" id="ARBA00035351"/>
    </source>
</evidence>
<dbReference type="CDD" id="cd13156">
    <property type="entry name" value="KOW_RPL6"/>
    <property type="match status" value="1"/>
</dbReference>
<dbReference type="EMBL" id="JAIZAY010000004">
    <property type="protein sequence ID" value="KAJ8042686.1"/>
    <property type="molecule type" value="Genomic_DNA"/>
</dbReference>
<dbReference type="SUPFAM" id="SSF50104">
    <property type="entry name" value="Translation proteins SH3-like domain"/>
    <property type="match status" value="1"/>
</dbReference>
<dbReference type="FunFam" id="2.30.30.30:FF:000014">
    <property type="entry name" value="60S ribosomal protein L6"/>
    <property type="match status" value="1"/>
</dbReference>
<dbReference type="AlphaFoldDB" id="A0A9Q1CC96"/>
<keyword evidence="2 9" id="KW-0689">Ribosomal protein</keyword>
<keyword evidence="10" id="KW-1185">Reference proteome</keyword>
<dbReference type="InterPro" id="IPR014722">
    <property type="entry name" value="Rib_uL2_dom2"/>
</dbReference>
<name>A0A9Q1CC96_HOLLE</name>
<dbReference type="InterPro" id="IPR005568">
    <property type="entry name" value="Ribosomal_uL6_N"/>
</dbReference>
<sequence>MADEKVKKKPHCSRQKWLTGGIPMFSRAAMYKRTARYMKKKTIIKKEKKPVEKFVVKEIGGEKNGGTRKVAVQKSPRYYPTQEGRRKLKNHRKPFKLHKRKLRPSITPGTVLILLAGVNRGRRVIFLKQLDTGLLLITGPFQLTGVPIRRVNQRYVIATKTKVDISGVKIPEKFNDEYFKRKFQRTGKKTKDIFDNKKEKHQLSDERKQEQKDLDAQIMPCIKKVHLLDKYLKNPFSLRSRQYPHKMVF</sequence>
<comment type="similarity">
    <text evidence="1">Belongs to the eukaryotic ribosomal protein eL6 family.</text>
</comment>
<evidence type="ECO:0000313" key="9">
    <source>
        <dbReference type="EMBL" id="KAJ8042686.1"/>
    </source>
</evidence>
<dbReference type="GO" id="GO:0003735">
    <property type="term" value="F:structural constituent of ribosome"/>
    <property type="evidence" value="ECO:0007669"/>
    <property type="project" value="InterPro"/>
</dbReference>
<comment type="function">
    <text evidence="4">Component of the large ribosomal subunit. The ribosome is a large ribonucleoprotein complex responsible for the synthesis of proteins in the cell.</text>
</comment>